<dbReference type="InterPro" id="IPR001650">
    <property type="entry name" value="Helicase_C-like"/>
</dbReference>
<feature type="compositionally biased region" description="Low complexity" evidence="5">
    <location>
        <begin position="846"/>
        <end position="883"/>
    </location>
</feature>
<keyword evidence="1" id="KW-0547">Nucleotide-binding</keyword>
<dbReference type="InterPro" id="IPR050699">
    <property type="entry name" value="RNA-DNA_Helicase"/>
</dbReference>
<feature type="domain" description="Helicase C-terminal" evidence="6">
    <location>
        <begin position="183"/>
        <end position="347"/>
    </location>
</feature>
<dbReference type="AlphaFoldDB" id="A0A919CMX4"/>
<gene>
    <name evidence="7" type="ORF">GCM10017083_06460</name>
</gene>
<dbReference type="PANTHER" id="PTHR12131">
    <property type="entry name" value="ATP-DEPENDENT RNA AND DNA HELICASE"/>
    <property type="match status" value="1"/>
</dbReference>
<evidence type="ECO:0000256" key="4">
    <source>
        <dbReference type="ARBA" id="ARBA00022840"/>
    </source>
</evidence>
<evidence type="ECO:0000259" key="6">
    <source>
        <dbReference type="PROSITE" id="PS51194"/>
    </source>
</evidence>
<keyword evidence="3" id="KW-0347">Helicase</keyword>
<keyword evidence="4" id="KW-0067">ATP-binding</keyword>
<organism evidence="7 8">
    <name type="scientific">Thalassobaculum fulvum</name>
    <dbReference type="NCBI Taxonomy" id="1633335"/>
    <lineage>
        <taxon>Bacteria</taxon>
        <taxon>Pseudomonadati</taxon>
        <taxon>Pseudomonadota</taxon>
        <taxon>Alphaproteobacteria</taxon>
        <taxon>Rhodospirillales</taxon>
        <taxon>Thalassobaculaceae</taxon>
        <taxon>Thalassobaculum</taxon>
    </lineage>
</organism>
<reference evidence="7" key="2">
    <citation type="submission" date="2020-09" db="EMBL/GenBank/DDBJ databases">
        <authorList>
            <person name="Sun Q."/>
            <person name="Kim S."/>
        </authorList>
    </citation>
    <scope>NUCLEOTIDE SEQUENCE</scope>
    <source>
        <strain evidence="7">KCTC 42651</strain>
    </source>
</reference>
<dbReference type="Gene3D" id="3.40.50.300">
    <property type="entry name" value="P-loop containing nucleotide triphosphate hydrolases"/>
    <property type="match status" value="2"/>
</dbReference>
<evidence type="ECO:0000313" key="8">
    <source>
        <dbReference type="Proteomes" id="UP000630353"/>
    </source>
</evidence>
<dbReference type="GO" id="GO:0004386">
    <property type="term" value="F:helicase activity"/>
    <property type="evidence" value="ECO:0007669"/>
    <property type="project" value="UniProtKB-KW"/>
</dbReference>
<accession>A0A919CMX4</accession>
<name>A0A919CMX4_9PROT</name>
<dbReference type="InterPro" id="IPR027417">
    <property type="entry name" value="P-loop_NTPase"/>
</dbReference>
<evidence type="ECO:0000256" key="5">
    <source>
        <dbReference type="SAM" id="MobiDB-lite"/>
    </source>
</evidence>
<dbReference type="GO" id="GO:0005524">
    <property type="term" value="F:ATP binding"/>
    <property type="evidence" value="ECO:0007669"/>
    <property type="project" value="UniProtKB-KW"/>
</dbReference>
<evidence type="ECO:0000256" key="3">
    <source>
        <dbReference type="ARBA" id="ARBA00022806"/>
    </source>
</evidence>
<protein>
    <recommendedName>
        <fullName evidence="6">Helicase C-terminal domain-containing protein</fullName>
    </recommendedName>
</protein>
<dbReference type="Pfam" id="PF22527">
    <property type="entry name" value="DEXQc_Suv3"/>
    <property type="match status" value="1"/>
</dbReference>
<keyword evidence="2" id="KW-0378">Hydrolase</keyword>
<dbReference type="SUPFAM" id="SSF52540">
    <property type="entry name" value="P-loop containing nucleoside triphosphate hydrolases"/>
    <property type="match status" value="2"/>
</dbReference>
<dbReference type="EMBL" id="BMZS01000002">
    <property type="protein sequence ID" value="GHD41983.1"/>
    <property type="molecule type" value="Genomic_DNA"/>
</dbReference>
<dbReference type="GO" id="GO:0016787">
    <property type="term" value="F:hydrolase activity"/>
    <property type="evidence" value="ECO:0007669"/>
    <property type="project" value="UniProtKB-KW"/>
</dbReference>
<dbReference type="PROSITE" id="PS51194">
    <property type="entry name" value="HELICASE_CTER"/>
    <property type="match status" value="1"/>
</dbReference>
<dbReference type="SMART" id="SM00490">
    <property type="entry name" value="HELICc"/>
    <property type="match status" value="1"/>
</dbReference>
<dbReference type="Proteomes" id="UP000630353">
    <property type="component" value="Unassembled WGS sequence"/>
</dbReference>
<keyword evidence="8" id="KW-1185">Reference proteome</keyword>
<comment type="caution">
    <text evidence="7">The sequence shown here is derived from an EMBL/GenBank/DDBJ whole genome shotgun (WGS) entry which is preliminary data.</text>
</comment>
<feature type="region of interest" description="Disordered" evidence="5">
    <location>
        <begin position="813"/>
        <end position="941"/>
    </location>
</feature>
<evidence type="ECO:0000256" key="2">
    <source>
        <dbReference type="ARBA" id="ARBA00022801"/>
    </source>
</evidence>
<proteinExistence type="predicted"/>
<dbReference type="Pfam" id="PF00271">
    <property type="entry name" value="Helicase_C"/>
    <property type="match status" value="1"/>
</dbReference>
<sequence length="941" mass="103394">MPGETVADKPLPAPLRPGILAAMVHAELPSLVTAVLGPTNTGKTHLAIERLLGHESGMIGFPLRLLARENYDRVVAAKGPRAVALITGEEKIVPPEARYFICTVESMPLDREVAFLAVDEIQLAGDPERGHVFTDRLLHARGAEETMFLGADTIRPLLQRLVPEARVETRPRLSRLEYVGPCKITRLPRRSAVVAFSAADVYALAEVIRRQRGGAAVVMGALSPRTRNAQVRLFQEGEVDYLVATDAIGMGLNMDVDHVAFAEDSKFDGRVPRKLTPPELAQIAGRAGRHMNDGTFGVTMDCRPFADEVVAAIEEHRFEPVRQLHWRNSALSFATVRDLKRTLEERAPQDFLIRKRDADDQRALDALARMPEVMDRTTAPARVRLLWDVCQIPDFQKTMSEAHARLLAQVFAHLTEGSERLPSAWVDEQMGRFDRTDGDIDTLAARIAHVRTWTYITNRADWIDDPVDRQARARAIEDRLSDALHDRLTQRFVDRRAATLSRRLKDEDADLIAAVAADGTVLVEGHRVGHLEGLSFVPEATDAADAKAVLATARRVLPAEIARRVARIEACDDAAIALDDRGRFLWEGSAFARLVAGDAVWRPEIRISRNELLEPPLRDRLLARARAWFESHQEAVAPRLVQLQRADLDGPARGIAFQVLEGLGGASAPAVETLVKDLDDDGRKTLARVGIRLGTESLYVPELLKPRAVRLRSLLWSAASGRYPEEGPPPEGRVQVVRAEATPAAYDAALGYARLGGRAVRVDMVERLAALVRRAGREGPFAITPEMLSLAGVDAETFGRMLLDLGCRPAAAAEDGTPRFERRRNRPKPKPEQSERRRRRRRPKGETAAAPRPAAPAAAAEPTAEPVPVPGEAAAGEPAVAHPPAGPPDGDAKPERQRQRPRRRKGGPKPTGAAQPPRQPTYDPNSPFAVLAKLRFGNSGR</sequence>
<evidence type="ECO:0000256" key="1">
    <source>
        <dbReference type="ARBA" id="ARBA00022741"/>
    </source>
</evidence>
<evidence type="ECO:0000313" key="7">
    <source>
        <dbReference type="EMBL" id="GHD41983.1"/>
    </source>
</evidence>
<dbReference type="InterPro" id="IPR055206">
    <property type="entry name" value="DEXQc_SUV3"/>
</dbReference>
<reference evidence="7" key="1">
    <citation type="journal article" date="2014" name="Int. J. Syst. Evol. Microbiol.">
        <title>Complete genome sequence of Corynebacterium casei LMG S-19264T (=DSM 44701T), isolated from a smear-ripened cheese.</title>
        <authorList>
            <consortium name="US DOE Joint Genome Institute (JGI-PGF)"/>
            <person name="Walter F."/>
            <person name="Albersmeier A."/>
            <person name="Kalinowski J."/>
            <person name="Ruckert C."/>
        </authorList>
    </citation>
    <scope>NUCLEOTIDE SEQUENCE</scope>
    <source>
        <strain evidence="7">KCTC 42651</strain>
    </source>
</reference>
<dbReference type="PANTHER" id="PTHR12131:SF1">
    <property type="entry name" value="ATP-DEPENDENT RNA HELICASE SUPV3L1, MITOCHONDRIAL-RELATED"/>
    <property type="match status" value="1"/>
</dbReference>